<reference evidence="8 9" key="1">
    <citation type="submission" date="2019-04" db="EMBL/GenBank/DDBJ databases">
        <title>Complete genome sequencing of Piscirickettsia salmonis strain Psal-009.</title>
        <authorList>
            <person name="Schober I."/>
            <person name="Bunk B."/>
            <person name="Sproer C."/>
            <person name="Carril G.P."/>
            <person name="Riedel T."/>
            <person name="Flores-Herrera P.A."/>
            <person name="Nourdin-Galindo G."/>
            <person name="Marshall S.H."/>
            <person name="Overmann J."/>
        </authorList>
    </citation>
    <scope>NUCLEOTIDE SEQUENCE [LARGE SCALE GENOMIC DNA]</scope>
    <source>
        <strain evidence="8 9">Psal-009</strain>
    </source>
</reference>
<dbReference type="InterPro" id="IPR011343">
    <property type="entry name" value="DeoC"/>
</dbReference>
<dbReference type="GO" id="GO:0016052">
    <property type="term" value="P:carbohydrate catabolic process"/>
    <property type="evidence" value="ECO:0007669"/>
    <property type="project" value="TreeGrafter"/>
</dbReference>
<evidence type="ECO:0000256" key="3">
    <source>
        <dbReference type="ARBA" id="ARBA00012515"/>
    </source>
</evidence>
<dbReference type="PANTHER" id="PTHR10889:SF3">
    <property type="entry name" value="DEOXYRIBOSE-PHOSPHATE ALDOLASE"/>
    <property type="match status" value="1"/>
</dbReference>
<comment type="pathway">
    <text evidence="1">Carbohydrate degradation; 2-deoxy-D-ribose 1-phosphate degradation; D-glyceraldehyde 3-phosphate and acetaldehyde from 2-deoxy-alpha-D-ribose 1-phosphate: step 2/2.</text>
</comment>
<evidence type="ECO:0000256" key="7">
    <source>
        <dbReference type="NCBIfam" id="TIGR00126"/>
    </source>
</evidence>
<accession>A0A9Q6LLZ4</accession>
<evidence type="ECO:0000313" key="9">
    <source>
        <dbReference type="Proteomes" id="UP000422232"/>
    </source>
</evidence>
<evidence type="ECO:0000256" key="4">
    <source>
        <dbReference type="ARBA" id="ARBA00023239"/>
    </source>
</evidence>
<sequence length="245" mass="26347">MDKTKETVMALIDLTSLNLNDNDQTIVELCAKASNRLGKVAAICIDPKFVGLAKKLLKNQQIAVASVVNFPLGNEPVETVLADINQVLIDGADEIDLVIPYQDYLQKGSSERALHLVNTSKALCHGKLLKVILETGELKSRALIFKAACDAINAGADFIKTSTGKTAVGATVSAVKAMLDAIQVNLRYHPHVGLKVSGGIKTLAEALQYLHLAKEVYGKENIQVSSMNLRFGASYLVDDLLSNDS</sequence>
<dbReference type="SMART" id="SM01133">
    <property type="entry name" value="DeoC"/>
    <property type="match status" value="1"/>
</dbReference>
<dbReference type="NCBIfam" id="TIGR00126">
    <property type="entry name" value="deoC"/>
    <property type="match status" value="1"/>
</dbReference>
<dbReference type="Gene3D" id="3.20.20.70">
    <property type="entry name" value="Aldolase class I"/>
    <property type="match status" value="1"/>
</dbReference>
<dbReference type="GO" id="GO:0004139">
    <property type="term" value="F:deoxyribose-phosphate aldolase activity"/>
    <property type="evidence" value="ECO:0007669"/>
    <property type="project" value="UniProtKB-UniRule"/>
</dbReference>
<dbReference type="PIRSF" id="PIRSF001357">
    <property type="entry name" value="DeoC"/>
    <property type="match status" value="1"/>
</dbReference>
<proteinExistence type="inferred from homology"/>
<protein>
    <recommendedName>
        <fullName evidence="3 7">Deoxyribose-phosphate aldolase</fullName>
        <ecNumber evidence="3 7">4.1.2.4</ecNumber>
    </recommendedName>
</protein>
<dbReference type="GeneID" id="66741245"/>
<dbReference type="InterPro" id="IPR013785">
    <property type="entry name" value="Aldolase_TIM"/>
</dbReference>
<dbReference type="GO" id="GO:0009264">
    <property type="term" value="P:deoxyribonucleotide catabolic process"/>
    <property type="evidence" value="ECO:0007669"/>
    <property type="project" value="UniProtKB-UniRule"/>
</dbReference>
<dbReference type="Proteomes" id="UP000422232">
    <property type="component" value="Chromosome"/>
</dbReference>
<dbReference type="EMBL" id="CP038908">
    <property type="protein sequence ID" value="QGO06231.1"/>
    <property type="molecule type" value="Genomic_DNA"/>
</dbReference>
<keyword evidence="5" id="KW-0704">Schiff base</keyword>
<dbReference type="GO" id="GO:0005737">
    <property type="term" value="C:cytoplasm"/>
    <property type="evidence" value="ECO:0007669"/>
    <property type="project" value="InterPro"/>
</dbReference>
<evidence type="ECO:0000313" key="8">
    <source>
        <dbReference type="EMBL" id="QGO06231.1"/>
    </source>
</evidence>
<evidence type="ECO:0000256" key="6">
    <source>
        <dbReference type="ARBA" id="ARBA00048791"/>
    </source>
</evidence>
<dbReference type="Pfam" id="PF01791">
    <property type="entry name" value="DeoC"/>
    <property type="match status" value="1"/>
</dbReference>
<comment type="similarity">
    <text evidence="2">Belongs to the DeoC/FbaB aldolase family. DeoC type 2 subfamily.</text>
</comment>
<gene>
    <name evidence="8" type="primary">deoC</name>
    <name evidence="8" type="ORF">Psal009_02139</name>
</gene>
<organism evidence="8 9">
    <name type="scientific">Piscirickettsia salmonis</name>
    <dbReference type="NCBI Taxonomy" id="1238"/>
    <lineage>
        <taxon>Bacteria</taxon>
        <taxon>Pseudomonadati</taxon>
        <taxon>Pseudomonadota</taxon>
        <taxon>Gammaproteobacteria</taxon>
        <taxon>Thiotrichales</taxon>
        <taxon>Piscirickettsiaceae</taxon>
        <taxon>Piscirickettsia</taxon>
    </lineage>
</organism>
<dbReference type="AlphaFoldDB" id="A0A9Q6LLZ4"/>
<dbReference type="InterPro" id="IPR002915">
    <property type="entry name" value="DeoC/FbaB/LacD_aldolase"/>
</dbReference>
<name>A0A9Q6LLZ4_PISSA</name>
<dbReference type="EC" id="4.1.2.4" evidence="3 7"/>
<dbReference type="PANTHER" id="PTHR10889">
    <property type="entry name" value="DEOXYRIBOSE-PHOSPHATE ALDOLASE"/>
    <property type="match status" value="1"/>
</dbReference>
<evidence type="ECO:0000256" key="1">
    <source>
        <dbReference type="ARBA" id="ARBA00004816"/>
    </source>
</evidence>
<keyword evidence="4 8" id="KW-0456">Lyase</keyword>
<dbReference type="SUPFAM" id="SSF51569">
    <property type="entry name" value="Aldolase"/>
    <property type="match status" value="1"/>
</dbReference>
<evidence type="ECO:0000256" key="2">
    <source>
        <dbReference type="ARBA" id="ARBA00009473"/>
    </source>
</evidence>
<keyword evidence="9" id="KW-1185">Reference proteome</keyword>
<dbReference type="CDD" id="cd00959">
    <property type="entry name" value="DeoC"/>
    <property type="match status" value="1"/>
</dbReference>
<comment type="catalytic activity">
    <reaction evidence="6">
        <text>2-deoxy-D-ribose 5-phosphate = D-glyceraldehyde 3-phosphate + acetaldehyde</text>
        <dbReference type="Rhea" id="RHEA:12821"/>
        <dbReference type="ChEBI" id="CHEBI:15343"/>
        <dbReference type="ChEBI" id="CHEBI:59776"/>
        <dbReference type="ChEBI" id="CHEBI:62877"/>
        <dbReference type="EC" id="4.1.2.4"/>
    </reaction>
</comment>
<dbReference type="RefSeq" id="WP_016211218.1">
    <property type="nucleotide sequence ID" value="NZ_CP013778.1"/>
</dbReference>
<evidence type="ECO:0000256" key="5">
    <source>
        <dbReference type="ARBA" id="ARBA00023270"/>
    </source>
</evidence>